<proteinExistence type="predicted"/>
<dbReference type="Gene3D" id="2.60.200.20">
    <property type="match status" value="1"/>
</dbReference>
<dbReference type="EMBL" id="JAQNDK010000001">
    <property type="protein sequence ID" value="MDC0678443.1"/>
    <property type="molecule type" value="Genomic_DNA"/>
</dbReference>
<sequence length="302" mass="32992">MGALEELEAGRRRALGPRCVIGRHASCDLRFDDARISAEHALLRWLDGRWELRDLGSRNGTLVGDHRLVAGERVTLDRGSVVTLGGTRLGFVLVDASCPRASARHTESGEIRAADDGMLVLPSEARSVVTIYEDAAGRWMAEREHATEPVADSDVLVVDGEAWLLELPSGMSATVENAAGIALDVVELRFAVSRDEEHVEVTLAIGDRAIPVAPRSYHYLLLTLARIWLKDELSPPGDRGWVDRKTLCRMLATDELKLNVDICRARKQFSALGIYGAAAIIARRPGTSQLRIGIDRIAVTST</sequence>
<evidence type="ECO:0000313" key="3">
    <source>
        <dbReference type="Proteomes" id="UP001217485"/>
    </source>
</evidence>
<dbReference type="Proteomes" id="UP001217485">
    <property type="component" value="Unassembled WGS sequence"/>
</dbReference>
<dbReference type="InterPro" id="IPR008984">
    <property type="entry name" value="SMAD_FHA_dom_sf"/>
</dbReference>
<dbReference type="InterPro" id="IPR000253">
    <property type="entry name" value="FHA_dom"/>
</dbReference>
<reference evidence="2 3" key="1">
    <citation type="submission" date="2023-01" db="EMBL/GenBank/DDBJ databases">
        <title>Minimal conservation of predation-associated metabolite biosynthetic gene clusters underscores biosynthetic potential of Myxococcota including descriptions for ten novel species: Archangium lansinium sp. nov., Myxococcus landrumus sp. nov., Nannocystis bai.</title>
        <authorList>
            <person name="Ahearne A."/>
            <person name="Stevens C."/>
            <person name="Dowd S."/>
        </authorList>
    </citation>
    <scope>NUCLEOTIDE SEQUENCE [LARGE SCALE GENOMIC DNA]</scope>
    <source>
        <strain evidence="2 3">WIWO2</strain>
    </source>
</reference>
<evidence type="ECO:0000313" key="2">
    <source>
        <dbReference type="EMBL" id="MDC0678443.1"/>
    </source>
</evidence>
<dbReference type="InterPro" id="IPR050923">
    <property type="entry name" value="Cell_Proc_Reg/RNA_Proc"/>
</dbReference>
<dbReference type="SUPFAM" id="SSF49879">
    <property type="entry name" value="SMAD/FHA domain"/>
    <property type="match status" value="1"/>
</dbReference>
<gene>
    <name evidence="2" type="ORF">POL72_11935</name>
</gene>
<dbReference type="PROSITE" id="PS50006">
    <property type="entry name" value="FHA_DOMAIN"/>
    <property type="match status" value="1"/>
</dbReference>
<evidence type="ECO:0000259" key="1">
    <source>
        <dbReference type="PROSITE" id="PS50006"/>
    </source>
</evidence>
<dbReference type="PANTHER" id="PTHR23308">
    <property type="entry name" value="NUCLEAR INHIBITOR OF PROTEIN PHOSPHATASE-1"/>
    <property type="match status" value="1"/>
</dbReference>
<dbReference type="CDD" id="cd00060">
    <property type="entry name" value="FHA"/>
    <property type="match status" value="1"/>
</dbReference>
<accession>A0ABT5BYD1</accession>
<feature type="domain" description="FHA" evidence="1">
    <location>
        <begin position="19"/>
        <end position="68"/>
    </location>
</feature>
<organism evidence="2 3">
    <name type="scientific">Sorangium atrum</name>
    <dbReference type="NCBI Taxonomy" id="2995308"/>
    <lineage>
        <taxon>Bacteria</taxon>
        <taxon>Pseudomonadati</taxon>
        <taxon>Myxococcota</taxon>
        <taxon>Polyangia</taxon>
        <taxon>Polyangiales</taxon>
        <taxon>Polyangiaceae</taxon>
        <taxon>Sorangium</taxon>
    </lineage>
</organism>
<protein>
    <submittedName>
        <fullName evidence="2">FHA domain-containing protein</fullName>
    </submittedName>
</protein>
<comment type="caution">
    <text evidence="2">The sequence shown here is derived from an EMBL/GenBank/DDBJ whole genome shotgun (WGS) entry which is preliminary data.</text>
</comment>
<keyword evidence="3" id="KW-1185">Reference proteome</keyword>
<name>A0ABT5BYD1_9BACT</name>
<dbReference type="SMART" id="SM00240">
    <property type="entry name" value="FHA"/>
    <property type="match status" value="1"/>
</dbReference>
<dbReference type="RefSeq" id="WP_272095262.1">
    <property type="nucleotide sequence ID" value="NZ_JAQNDK010000001.1"/>
</dbReference>
<dbReference type="Pfam" id="PF00498">
    <property type="entry name" value="FHA"/>
    <property type="match status" value="1"/>
</dbReference>